<evidence type="ECO:0000259" key="1">
    <source>
        <dbReference type="Pfam" id="PF13649"/>
    </source>
</evidence>
<proteinExistence type="predicted"/>
<keyword evidence="2" id="KW-0489">Methyltransferase</keyword>
<sequence length="281" mass="30218">MSSFTSTTWNVTATDEDRALKAKHAAMWASGNYPAVVDEVVHSLGGILVEAIDVRAGQRVLDVAAGTGTSAIPAARRGADVSATDLTPELLAVGRAAAESEGIRLTWQTADAEALPFGDGDFDVVMSSIGVMFAPHHRQAADELVRVVRPGGTIGVLSWTPMGFIGQLFATMKPFAPPPPPGASPAPLWGSVEHVRDMFGDRVDEVVARQRALRVDRFATGADFRDFFKTNYGPTIAVYRFIADDAERVAALDADMASLGDRFLDDGVMPWEYLIVTARRR</sequence>
<dbReference type="EC" id="2.1.1.-" evidence="2"/>
<dbReference type="EMBL" id="JBHMBE010000003">
    <property type="protein sequence ID" value="MFB9646267.1"/>
    <property type="molecule type" value="Genomic_DNA"/>
</dbReference>
<dbReference type="InterPro" id="IPR029063">
    <property type="entry name" value="SAM-dependent_MTases_sf"/>
</dbReference>
<dbReference type="Gene3D" id="3.40.50.150">
    <property type="entry name" value="Vaccinia Virus protein VP39"/>
    <property type="match status" value="1"/>
</dbReference>
<evidence type="ECO:0000313" key="2">
    <source>
        <dbReference type="EMBL" id="MFB9646267.1"/>
    </source>
</evidence>
<dbReference type="Proteomes" id="UP001589611">
    <property type="component" value="Unassembled WGS sequence"/>
</dbReference>
<keyword evidence="2" id="KW-0808">Transferase</keyword>
<protein>
    <submittedName>
        <fullName evidence="2">Class I SAM-dependent methyltransferase</fullName>
        <ecNumber evidence="2">2.1.1.-</ecNumber>
    </submittedName>
</protein>
<gene>
    <name evidence="2" type="ORF">ACFFPJ_10700</name>
</gene>
<organism evidence="2 3">
    <name type="scientific">Microbacterium terregens</name>
    <dbReference type="NCBI Taxonomy" id="69363"/>
    <lineage>
        <taxon>Bacteria</taxon>
        <taxon>Bacillati</taxon>
        <taxon>Actinomycetota</taxon>
        <taxon>Actinomycetes</taxon>
        <taxon>Micrococcales</taxon>
        <taxon>Microbacteriaceae</taxon>
        <taxon>Microbacterium</taxon>
    </lineage>
</organism>
<dbReference type="RefSeq" id="WP_344713051.1">
    <property type="nucleotide sequence ID" value="NZ_BAAAWH010000001.1"/>
</dbReference>
<dbReference type="PANTHER" id="PTHR43591">
    <property type="entry name" value="METHYLTRANSFERASE"/>
    <property type="match status" value="1"/>
</dbReference>
<dbReference type="InterPro" id="IPR041698">
    <property type="entry name" value="Methyltransf_25"/>
</dbReference>
<evidence type="ECO:0000313" key="3">
    <source>
        <dbReference type="Proteomes" id="UP001589611"/>
    </source>
</evidence>
<keyword evidence="3" id="KW-1185">Reference proteome</keyword>
<feature type="domain" description="Methyltransferase" evidence="1">
    <location>
        <begin position="60"/>
        <end position="152"/>
    </location>
</feature>
<dbReference type="Pfam" id="PF13649">
    <property type="entry name" value="Methyltransf_25"/>
    <property type="match status" value="1"/>
</dbReference>
<accession>A0ABV5T2V5</accession>
<comment type="caution">
    <text evidence="2">The sequence shown here is derived from an EMBL/GenBank/DDBJ whole genome shotgun (WGS) entry which is preliminary data.</text>
</comment>
<name>A0ABV5T2V5_9MICO</name>
<dbReference type="CDD" id="cd02440">
    <property type="entry name" value="AdoMet_MTases"/>
    <property type="match status" value="1"/>
</dbReference>
<dbReference type="PANTHER" id="PTHR43591:SF24">
    <property type="entry name" value="2-METHOXY-6-POLYPRENYL-1,4-BENZOQUINOL METHYLASE, MITOCHONDRIAL"/>
    <property type="match status" value="1"/>
</dbReference>
<dbReference type="GO" id="GO:0008168">
    <property type="term" value="F:methyltransferase activity"/>
    <property type="evidence" value="ECO:0007669"/>
    <property type="project" value="UniProtKB-KW"/>
</dbReference>
<dbReference type="SUPFAM" id="SSF53335">
    <property type="entry name" value="S-adenosyl-L-methionine-dependent methyltransferases"/>
    <property type="match status" value="1"/>
</dbReference>
<reference evidence="2 3" key="1">
    <citation type="submission" date="2024-09" db="EMBL/GenBank/DDBJ databases">
        <authorList>
            <person name="Sun Q."/>
            <person name="Mori K."/>
        </authorList>
    </citation>
    <scope>NUCLEOTIDE SEQUENCE [LARGE SCALE GENOMIC DNA]</scope>
    <source>
        <strain evidence="2 3">JCM 1342</strain>
    </source>
</reference>
<dbReference type="GO" id="GO:0032259">
    <property type="term" value="P:methylation"/>
    <property type="evidence" value="ECO:0007669"/>
    <property type="project" value="UniProtKB-KW"/>
</dbReference>